<dbReference type="Proteomes" id="UP000189431">
    <property type="component" value="Unassembled WGS sequence"/>
</dbReference>
<organism evidence="4 5">
    <name type="scientific">Salinivibrio costicola subsp. alcaliphilus</name>
    <dbReference type="NCBI Taxonomy" id="272773"/>
    <lineage>
        <taxon>Bacteria</taxon>
        <taxon>Pseudomonadati</taxon>
        <taxon>Pseudomonadota</taxon>
        <taxon>Gammaproteobacteria</taxon>
        <taxon>Vibrionales</taxon>
        <taxon>Vibrionaceae</taxon>
        <taxon>Salinivibrio</taxon>
    </lineage>
</organism>
<sequence length="161" mass="17989">MPKRSKAQTQQTIELILAEAKHQLLMLGYEGMSYTTLSEATGVSRTGISHHFPRKQDFMVALEPFIVDSLRMPLDTTSTINAFMTSWMQAMHANGDFKATLKLCFYLLISGKADNGAAFRILKALQKECEQRMQTDLTVAFSQLLGASLLLCRQKSEGHAK</sequence>
<evidence type="ECO:0000256" key="1">
    <source>
        <dbReference type="ARBA" id="ARBA00023125"/>
    </source>
</evidence>
<proteinExistence type="predicted"/>
<name>A0ABX3KUC1_SALCS</name>
<keyword evidence="1 2" id="KW-0238">DNA-binding</keyword>
<protein>
    <recommendedName>
        <fullName evidence="3">HTH tetR-type domain-containing protein</fullName>
    </recommendedName>
</protein>
<comment type="caution">
    <text evidence="4">The sequence shown here is derived from an EMBL/GenBank/DDBJ whole genome shotgun (WGS) entry which is preliminary data.</text>
</comment>
<dbReference type="InterPro" id="IPR001647">
    <property type="entry name" value="HTH_TetR"/>
</dbReference>
<evidence type="ECO:0000313" key="4">
    <source>
        <dbReference type="EMBL" id="OOF35185.1"/>
    </source>
</evidence>
<dbReference type="Gene3D" id="1.10.357.10">
    <property type="entry name" value="Tetracycline Repressor, domain 2"/>
    <property type="match status" value="1"/>
</dbReference>
<dbReference type="SUPFAM" id="SSF46689">
    <property type="entry name" value="Homeodomain-like"/>
    <property type="match status" value="1"/>
</dbReference>
<gene>
    <name evidence="4" type="ORF">BZJ21_01520</name>
</gene>
<feature type="DNA-binding region" description="H-T-H motif" evidence="2">
    <location>
        <begin position="33"/>
        <end position="52"/>
    </location>
</feature>
<dbReference type="PROSITE" id="PS50977">
    <property type="entry name" value="HTH_TETR_2"/>
    <property type="match status" value="1"/>
</dbReference>
<feature type="domain" description="HTH tetR-type" evidence="3">
    <location>
        <begin position="10"/>
        <end position="70"/>
    </location>
</feature>
<dbReference type="EMBL" id="MUFR01000003">
    <property type="protein sequence ID" value="OOF35185.1"/>
    <property type="molecule type" value="Genomic_DNA"/>
</dbReference>
<keyword evidence="5" id="KW-1185">Reference proteome</keyword>
<dbReference type="RefSeq" id="WP_021024431.1">
    <property type="nucleotide sequence ID" value="NZ_MUFR01000003.1"/>
</dbReference>
<reference evidence="5" key="1">
    <citation type="submission" date="2017-01" db="EMBL/GenBank/DDBJ databases">
        <title>Draft genome of the species Salinivibrio costicola subsp. alcaliphilus.</title>
        <authorList>
            <person name="Lopez-Hermoso C."/>
            <person name="De La Haba R."/>
            <person name="Sanchez-Porro C."/>
            <person name="Ventosa A."/>
        </authorList>
    </citation>
    <scope>NUCLEOTIDE SEQUENCE [LARGE SCALE GENOMIC DNA]</scope>
    <source>
        <strain evidence="5">CBH448</strain>
    </source>
</reference>
<evidence type="ECO:0000256" key="2">
    <source>
        <dbReference type="PROSITE-ProRule" id="PRU00335"/>
    </source>
</evidence>
<dbReference type="InterPro" id="IPR009057">
    <property type="entry name" value="Homeodomain-like_sf"/>
</dbReference>
<evidence type="ECO:0000259" key="3">
    <source>
        <dbReference type="PROSITE" id="PS50977"/>
    </source>
</evidence>
<evidence type="ECO:0000313" key="5">
    <source>
        <dbReference type="Proteomes" id="UP000189431"/>
    </source>
</evidence>
<accession>A0ABX3KUC1</accession>